<dbReference type="AlphaFoldDB" id="A0A1Y1ZCL2"/>
<feature type="domain" description="WW" evidence="2">
    <location>
        <begin position="82"/>
        <end position="116"/>
    </location>
</feature>
<feature type="region of interest" description="Disordered" evidence="1">
    <location>
        <begin position="252"/>
        <end position="271"/>
    </location>
</feature>
<dbReference type="Proteomes" id="UP000193498">
    <property type="component" value="Unassembled WGS sequence"/>
</dbReference>
<dbReference type="InterPro" id="IPR000857">
    <property type="entry name" value="MyTH4_dom"/>
</dbReference>
<evidence type="ECO:0000256" key="1">
    <source>
        <dbReference type="SAM" id="MobiDB-lite"/>
    </source>
</evidence>
<feature type="region of interest" description="Disordered" evidence="1">
    <location>
        <begin position="188"/>
        <end position="236"/>
    </location>
</feature>
<dbReference type="GO" id="GO:0007165">
    <property type="term" value="P:signal transduction"/>
    <property type="evidence" value="ECO:0007669"/>
    <property type="project" value="InterPro"/>
</dbReference>
<dbReference type="STRING" id="1314790.A0A1Y1ZCL2"/>
<dbReference type="InParanoid" id="A0A1Y1ZCL2"/>
<gene>
    <name evidence="5" type="ORF">K493DRAFT_250939</name>
</gene>
<dbReference type="InterPro" id="IPR008936">
    <property type="entry name" value="Rho_GTPase_activation_prot"/>
</dbReference>
<dbReference type="PANTHER" id="PTHR45876:SF8">
    <property type="entry name" value="FI04035P"/>
    <property type="match status" value="1"/>
</dbReference>
<dbReference type="GO" id="GO:0005096">
    <property type="term" value="F:GTPase activator activity"/>
    <property type="evidence" value="ECO:0007669"/>
    <property type="project" value="TreeGrafter"/>
</dbReference>
<protein>
    <recommendedName>
        <fullName evidence="7">RhoGAP-domain-containing protein</fullName>
    </recommendedName>
</protein>
<dbReference type="InterPro" id="IPR001202">
    <property type="entry name" value="WW_dom"/>
</dbReference>
<dbReference type="PANTHER" id="PTHR45876">
    <property type="entry name" value="FI04035P"/>
    <property type="match status" value="1"/>
</dbReference>
<reference evidence="5 6" key="1">
    <citation type="submission" date="2016-07" db="EMBL/GenBank/DDBJ databases">
        <title>Pervasive Adenine N6-methylation of Active Genes in Fungi.</title>
        <authorList>
            <consortium name="DOE Joint Genome Institute"/>
            <person name="Mondo S.J."/>
            <person name="Dannebaum R.O."/>
            <person name="Kuo R.C."/>
            <person name="Labutti K."/>
            <person name="Haridas S."/>
            <person name="Kuo A."/>
            <person name="Salamov A."/>
            <person name="Ahrendt S.R."/>
            <person name="Lipzen A."/>
            <person name="Sullivan W."/>
            <person name="Andreopoulos W.B."/>
            <person name="Clum A."/>
            <person name="Lindquist E."/>
            <person name="Daum C."/>
            <person name="Ramamoorthy G.K."/>
            <person name="Gryganskyi A."/>
            <person name="Culley D."/>
            <person name="Magnuson J.K."/>
            <person name="James T.Y."/>
            <person name="O'Malley M.A."/>
            <person name="Stajich J.E."/>
            <person name="Spatafora J.W."/>
            <person name="Visel A."/>
            <person name="Grigoriev I.V."/>
        </authorList>
    </citation>
    <scope>NUCLEOTIDE SEQUENCE [LARGE SCALE GENOMIC DNA]</scope>
    <source>
        <strain evidence="5 6">CBS 931.73</strain>
    </source>
</reference>
<keyword evidence="6" id="KW-1185">Reference proteome</keyword>
<dbReference type="FunFam" id="1.10.555.10:FF:000045">
    <property type="entry name" value="RhoGAP domain containing protein"/>
    <property type="match status" value="1"/>
</dbReference>
<evidence type="ECO:0000259" key="4">
    <source>
        <dbReference type="PROSITE" id="PS51016"/>
    </source>
</evidence>
<dbReference type="Gene3D" id="1.25.40.530">
    <property type="entry name" value="MyTH4 domain"/>
    <property type="match status" value="1"/>
</dbReference>
<dbReference type="EMBL" id="MCFE01000006">
    <property type="protein sequence ID" value="ORY07717.1"/>
    <property type="molecule type" value="Genomic_DNA"/>
</dbReference>
<dbReference type="OrthoDB" id="437889at2759"/>
<sequence>MNSPVHSLSRFFRSTRNSIIGRDKQYPTTSPSPPPPPESPTTTGPNEWVDFQLPNDSEMYYINPVTGECIRNLPPNANLNSNGTDGQWWELYDPEHQLNFYFNSSTDQAEWLKPEDVDIIPLSLVQKNSLGQKVLMKISMKAASKIAGTDIKALGIDRQVNTSHSPLGLSLGGPVGDTGTLRKERAGRLSSPTLPSVPHTAPIQSSPLSRADEWSEPSTDHSDHSPERLAPSSNLTPVRKSVLVANNARRSGISSPVLNPDAAAAMHPHNSHQETAPIVLPQRVQSLLPPSRHNGHASLPSQLVVEIEQFQIDGFAKKYFATHKRGIFRRKVPMEKMLQWTKDSIKQPLMVLNKNVHRDALKCFKLIQRVMGDRVRTKNNELRDIQWLLDRGIVFGELRDEIYVQMCKQLTNNPHPIVTVVFPASKNFEEYLKTFYRAHFQSSEPKIPLMAKHCYNKLMRISKSGPRGKIPSSTEIEQAKDAAFYPSVFGDTLENFMEQQKEQHPELPLPHILLFLAGAVLKLGGLHSEGIFRLSGDPEFVNQLRLNLEKQKYDLEGIADPNSPSSLLKLWLRDLSEPLIPIEFYDKCLLFAENPQEAIQLIGNLPDINRQVVHFMISYLQMFLTDEATSSTKMSVSNIAMIFAPNFLRCPSENLNEIFEKTRYEQAYIRTLLLEMRPKPLVTLNPESGEIIMTNTSSPKLVEAIESTQID</sequence>
<accession>A0A1Y1ZCL2</accession>
<feature type="domain" description="MyTH4" evidence="4">
    <location>
        <begin position="340"/>
        <end position="480"/>
    </location>
</feature>
<dbReference type="SUPFAM" id="SSF48350">
    <property type="entry name" value="GTPase activation domain, GAP"/>
    <property type="match status" value="1"/>
</dbReference>
<dbReference type="Pfam" id="PF00784">
    <property type="entry name" value="MyTH4"/>
    <property type="match status" value="1"/>
</dbReference>
<feature type="region of interest" description="Disordered" evidence="1">
    <location>
        <begin position="19"/>
        <end position="47"/>
    </location>
</feature>
<dbReference type="SMART" id="SM00139">
    <property type="entry name" value="MyTH4"/>
    <property type="match status" value="1"/>
</dbReference>
<evidence type="ECO:0000313" key="6">
    <source>
        <dbReference type="Proteomes" id="UP000193498"/>
    </source>
</evidence>
<evidence type="ECO:0000259" key="2">
    <source>
        <dbReference type="PROSITE" id="PS50020"/>
    </source>
</evidence>
<feature type="compositionally biased region" description="Basic and acidic residues" evidence="1">
    <location>
        <begin position="210"/>
        <end position="227"/>
    </location>
</feature>
<dbReference type="Pfam" id="PF00620">
    <property type="entry name" value="RhoGAP"/>
    <property type="match status" value="1"/>
</dbReference>
<dbReference type="InterPro" id="IPR000198">
    <property type="entry name" value="RhoGAP_dom"/>
</dbReference>
<dbReference type="InterPro" id="IPR038185">
    <property type="entry name" value="MyTH4_dom_sf"/>
</dbReference>
<dbReference type="PROSITE" id="PS50238">
    <property type="entry name" value="RHOGAP"/>
    <property type="match status" value="1"/>
</dbReference>
<dbReference type="GO" id="GO:0005856">
    <property type="term" value="C:cytoskeleton"/>
    <property type="evidence" value="ECO:0007669"/>
    <property type="project" value="InterPro"/>
</dbReference>
<dbReference type="Gene3D" id="1.10.555.10">
    <property type="entry name" value="Rho GTPase activation protein"/>
    <property type="match status" value="1"/>
</dbReference>
<feature type="domain" description="Rho-GAP" evidence="3">
    <location>
        <begin position="491"/>
        <end position="681"/>
    </location>
</feature>
<dbReference type="GO" id="GO:0005737">
    <property type="term" value="C:cytoplasm"/>
    <property type="evidence" value="ECO:0007669"/>
    <property type="project" value="TreeGrafter"/>
</dbReference>
<evidence type="ECO:0000313" key="5">
    <source>
        <dbReference type="EMBL" id="ORY07717.1"/>
    </source>
</evidence>
<dbReference type="PROSITE" id="PS51016">
    <property type="entry name" value="MYTH4"/>
    <property type="match status" value="1"/>
</dbReference>
<organism evidence="5 6">
    <name type="scientific">Basidiobolus meristosporus CBS 931.73</name>
    <dbReference type="NCBI Taxonomy" id="1314790"/>
    <lineage>
        <taxon>Eukaryota</taxon>
        <taxon>Fungi</taxon>
        <taxon>Fungi incertae sedis</taxon>
        <taxon>Zoopagomycota</taxon>
        <taxon>Entomophthoromycotina</taxon>
        <taxon>Basidiobolomycetes</taxon>
        <taxon>Basidiobolales</taxon>
        <taxon>Basidiobolaceae</taxon>
        <taxon>Basidiobolus</taxon>
    </lineage>
</organism>
<dbReference type="Gene3D" id="2.20.70.10">
    <property type="match status" value="1"/>
</dbReference>
<evidence type="ECO:0000259" key="3">
    <source>
        <dbReference type="PROSITE" id="PS50238"/>
    </source>
</evidence>
<proteinExistence type="predicted"/>
<dbReference type="PROSITE" id="PS50020">
    <property type="entry name" value="WW_DOMAIN_2"/>
    <property type="match status" value="1"/>
</dbReference>
<comment type="caution">
    <text evidence="5">The sequence shown here is derived from an EMBL/GenBank/DDBJ whole genome shotgun (WGS) entry which is preliminary data.</text>
</comment>
<name>A0A1Y1ZCL2_9FUNG</name>
<evidence type="ECO:0008006" key="7">
    <source>
        <dbReference type="Google" id="ProtNLM"/>
    </source>
</evidence>
<dbReference type="SMART" id="SM00324">
    <property type="entry name" value="RhoGAP"/>
    <property type="match status" value="1"/>
</dbReference>
<feature type="compositionally biased region" description="Pro residues" evidence="1">
    <location>
        <begin position="30"/>
        <end position="39"/>
    </location>
</feature>